<sequence>MSWSLTVALGARAYPIHIGSGLLSDPDLYRPHLLGSQVMVVTNETVAPLYLEAVRSALEGYQVGEVVLPDGEQYKTMEVWNRIFDALLQARFGRDCTLVALGGGVVGDMAGFAAACYQRGVGFIQVPTTLLAQVDSSVGGKTGINHPAGKNMIGAFHQPRAVIADTSTLATLPQRELSAGLAEVLKYGLIRDATFLSWLETHMAELLARDADALAYIIRRSCEIKAEIVAEDELEAGQRALLNLGHTFGHAIETATGYGTWLHGEAVGVGICMAADLSARMGWLTDVDVERVRRLVASAGLPVAAPNDLSADRFLELMAVDKKVQDGRLRLVLLQQPGDALVTGDVDPNLLRATLDAAAS</sequence>
<evidence type="ECO:0000256" key="2">
    <source>
        <dbReference type="ARBA" id="ARBA00001911"/>
    </source>
</evidence>
<dbReference type="GO" id="GO:0000166">
    <property type="term" value="F:nucleotide binding"/>
    <property type="evidence" value="ECO:0007669"/>
    <property type="project" value="UniProtKB-KW"/>
</dbReference>
<evidence type="ECO:0000256" key="8">
    <source>
        <dbReference type="ARBA" id="ARBA00017684"/>
    </source>
</evidence>
<evidence type="ECO:0000256" key="1">
    <source>
        <dbReference type="ARBA" id="ARBA00001393"/>
    </source>
</evidence>
<dbReference type="InterPro" id="IPR050071">
    <property type="entry name" value="Dehydroquinate_synthase"/>
</dbReference>
<keyword evidence="22" id="KW-1185">Reference proteome</keyword>
<dbReference type="SUPFAM" id="SSF56796">
    <property type="entry name" value="Dehydroquinate synthase-like"/>
    <property type="match status" value="1"/>
</dbReference>
<keyword evidence="12 18" id="KW-0547">Nucleotide-binding</keyword>
<dbReference type="FunFam" id="1.20.1090.10:FF:000002">
    <property type="entry name" value="3-dehydroquinate synthase"/>
    <property type="match status" value="1"/>
</dbReference>
<dbReference type="RefSeq" id="WP_093034168.1">
    <property type="nucleotide sequence ID" value="NZ_FNNZ01000015.1"/>
</dbReference>
<keyword evidence="15 18" id="KW-0057">Aromatic amino acid biosynthesis</keyword>
<feature type="domain" description="3-dehydroquinate synthase C-terminal" evidence="20">
    <location>
        <begin position="180"/>
        <end position="324"/>
    </location>
</feature>
<feature type="domain" description="3-dehydroquinate synthase N-terminal" evidence="19">
    <location>
        <begin position="66"/>
        <end position="178"/>
    </location>
</feature>
<comment type="pathway">
    <text evidence="5 18">Metabolic intermediate biosynthesis; chorismate biosynthesis; chorismate from D-erythrose 4-phosphate and phosphoenolpyruvate: step 2/7.</text>
</comment>
<dbReference type="GO" id="GO:0009423">
    <property type="term" value="P:chorismate biosynthetic process"/>
    <property type="evidence" value="ECO:0007669"/>
    <property type="project" value="UniProtKB-UniRule"/>
</dbReference>
<proteinExistence type="inferred from homology"/>
<evidence type="ECO:0000259" key="19">
    <source>
        <dbReference type="Pfam" id="PF01761"/>
    </source>
</evidence>
<feature type="binding site" evidence="18">
    <location>
        <begin position="104"/>
        <end position="108"/>
    </location>
    <ligand>
        <name>NAD(+)</name>
        <dbReference type="ChEBI" id="CHEBI:57540"/>
    </ligand>
</feature>
<keyword evidence="14 18" id="KW-0520">NAD</keyword>
<evidence type="ECO:0000256" key="14">
    <source>
        <dbReference type="ARBA" id="ARBA00023027"/>
    </source>
</evidence>
<evidence type="ECO:0000256" key="9">
    <source>
        <dbReference type="ARBA" id="ARBA00022490"/>
    </source>
</evidence>
<evidence type="ECO:0000256" key="17">
    <source>
        <dbReference type="ARBA" id="ARBA00023285"/>
    </source>
</evidence>
<dbReference type="AlphaFoldDB" id="A0A1H2ZD93"/>
<keyword evidence="16 18" id="KW-0456">Lyase</keyword>
<dbReference type="FunFam" id="3.40.50.1970:FF:000001">
    <property type="entry name" value="3-dehydroquinate synthase"/>
    <property type="match status" value="1"/>
</dbReference>
<feature type="binding site" evidence="18">
    <location>
        <begin position="168"/>
        <end position="171"/>
    </location>
    <ligand>
        <name>NAD(+)</name>
        <dbReference type="ChEBI" id="CHEBI:57540"/>
    </ligand>
</feature>
<dbReference type="Pfam" id="PF24621">
    <property type="entry name" value="DHQS_C"/>
    <property type="match status" value="1"/>
</dbReference>
<gene>
    <name evidence="18" type="primary">aroB</name>
    <name evidence="21" type="ORF">SAMN05421783_11555</name>
</gene>
<dbReference type="InterPro" id="IPR030963">
    <property type="entry name" value="DHQ_synth_fam"/>
</dbReference>
<evidence type="ECO:0000256" key="4">
    <source>
        <dbReference type="ARBA" id="ARBA00004496"/>
    </source>
</evidence>
<feature type="binding site" evidence="18">
    <location>
        <position position="141"/>
    </location>
    <ligand>
        <name>NAD(+)</name>
        <dbReference type="ChEBI" id="CHEBI:57540"/>
    </ligand>
</feature>
<dbReference type="GO" id="GO:0046872">
    <property type="term" value="F:metal ion binding"/>
    <property type="evidence" value="ECO:0007669"/>
    <property type="project" value="UniProtKB-KW"/>
</dbReference>
<accession>A0A1H2ZD93</accession>
<dbReference type="Proteomes" id="UP000198816">
    <property type="component" value="Unassembled WGS sequence"/>
</dbReference>
<comment type="cofactor">
    <cofactor evidence="2 18">
        <name>NAD(+)</name>
        <dbReference type="ChEBI" id="CHEBI:57540"/>
    </cofactor>
</comment>
<feature type="binding site" evidence="18">
    <location>
        <position position="246"/>
    </location>
    <ligand>
        <name>Zn(2+)</name>
        <dbReference type="ChEBI" id="CHEBI:29105"/>
    </ligand>
</feature>
<evidence type="ECO:0000256" key="7">
    <source>
        <dbReference type="ARBA" id="ARBA00013031"/>
    </source>
</evidence>
<organism evidence="21 22">
    <name type="scientific">Thiocapsa roseopersicina</name>
    <dbReference type="NCBI Taxonomy" id="1058"/>
    <lineage>
        <taxon>Bacteria</taxon>
        <taxon>Pseudomonadati</taxon>
        <taxon>Pseudomonadota</taxon>
        <taxon>Gammaproteobacteria</taxon>
        <taxon>Chromatiales</taxon>
        <taxon>Chromatiaceae</taxon>
        <taxon>Thiocapsa</taxon>
    </lineage>
</organism>
<dbReference type="EC" id="4.2.3.4" evidence="7 18"/>
<evidence type="ECO:0000256" key="16">
    <source>
        <dbReference type="ARBA" id="ARBA00023239"/>
    </source>
</evidence>
<evidence type="ECO:0000256" key="5">
    <source>
        <dbReference type="ARBA" id="ARBA00004661"/>
    </source>
</evidence>
<reference evidence="22" key="1">
    <citation type="submission" date="2016-10" db="EMBL/GenBank/DDBJ databases">
        <authorList>
            <person name="Varghese N."/>
            <person name="Submissions S."/>
        </authorList>
    </citation>
    <scope>NUCLEOTIDE SEQUENCE [LARGE SCALE GENOMIC DNA]</scope>
    <source>
        <strain evidence="22">DSM 217</strain>
    </source>
</reference>
<dbReference type="PANTHER" id="PTHR43622:SF7">
    <property type="entry name" value="3-DEHYDROQUINATE SYNTHASE, CHLOROPLASTIC"/>
    <property type="match status" value="1"/>
</dbReference>
<dbReference type="STRING" id="1058.SAMN05421783_11555"/>
<keyword evidence="13 18" id="KW-0862">Zinc</keyword>
<keyword evidence="17 18" id="KW-0170">Cobalt</keyword>
<dbReference type="CDD" id="cd08195">
    <property type="entry name" value="DHQS"/>
    <property type="match status" value="1"/>
</dbReference>
<dbReference type="Pfam" id="PF01761">
    <property type="entry name" value="DHQ_synthase"/>
    <property type="match status" value="1"/>
</dbReference>
<comment type="catalytic activity">
    <reaction evidence="1 18">
        <text>7-phospho-2-dehydro-3-deoxy-D-arabino-heptonate = 3-dehydroquinate + phosphate</text>
        <dbReference type="Rhea" id="RHEA:21968"/>
        <dbReference type="ChEBI" id="CHEBI:32364"/>
        <dbReference type="ChEBI" id="CHEBI:43474"/>
        <dbReference type="ChEBI" id="CHEBI:58394"/>
        <dbReference type="EC" id="4.2.3.4"/>
    </reaction>
</comment>
<dbReference type="Gene3D" id="1.20.1090.10">
    <property type="entry name" value="Dehydroquinate synthase-like - alpha domain"/>
    <property type="match status" value="1"/>
</dbReference>
<protein>
    <recommendedName>
        <fullName evidence="8 18">3-dehydroquinate synthase</fullName>
        <shortName evidence="18">DHQS</shortName>
        <ecNumber evidence="7 18">4.2.3.4</ecNumber>
    </recommendedName>
</protein>
<feature type="binding site" evidence="18">
    <location>
        <begin position="70"/>
        <end position="75"/>
    </location>
    <ligand>
        <name>NAD(+)</name>
        <dbReference type="ChEBI" id="CHEBI:57540"/>
    </ligand>
</feature>
<dbReference type="GO" id="GO:0008652">
    <property type="term" value="P:amino acid biosynthetic process"/>
    <property type="evidence" value="ECO:0007669"/>
    <property type="project" value="UniProtKB-KW"/>
</dbReference>
<evidence type="ECO:0000256" key="15">
    <source>
        <dbReference type="ARBA" id="ARBA00023141"/>
    </source>
</evidence>
<dbReference type="Gene3D" id="3.40.50.1970">
    <property type="match status" value="1"/>
</dbReference>
<evidence type="ECO:0000313" key="21">
    <source>
        <dbReference type="EMBL" id="SDX14958.1"/>
    </source>
</evidence>
<dbReference type="GO" id="GO:0003856">
    <property type="term" value="F:3-dehydroquinate synthase activity"/>
    <property type="evidence" value="ECO:0007669"/>
    <property type="project" value="UniProtKB-UniRule"/>
</dbReference>
<feature type="binding site" evidence="18">
    <location>
        <begin position="128"/>
        <end position="129"/>
    </location>
    <ligand>
        <name>NAD(+)</name>
        <dbReference type="ChEBI" id="CHEBI:57540"/>
    </ligand>
</feature>
<dbReference type="PIRSF" id="PIRSF001455">
    <property type="entry name" value="DHQ_synth"/>
    <property type="match status" value="1"/>
</dbReference>
<dbReference type="InterPro" id="IPR030960">
    <property type="entry name" value="DHQS/DOIS_N"/>
</dbReference>
<evidence type="ECO:0000256" key="18">
    <source>
        <dbReference type="HAMAP-Rule" id="MF_00110"/>
    </source>
</evidence>
<dbReference type="InterPro" id="IPR056179">
    <property type="entry name" value="DHQS_C"/>
</dbReference>
<name>A0A1H2ZD93_THIRO</name>
<evidence type="ECO:0000313" key="22">
    <source>
        <dbReference type="Proteomes" id="UP000198816"/>
    </source>
</evidence>
<dbReference type="UniPathway" id="UPA00053">
    <property type="reaction ID" value="UER00085"/>
</dbReference>
<dbReference type="OrthoDB" id="9806583at2"/>
<evidence type="ECO:0000256" key="12">
    <source>
        <dbReference type="ARBA" id="ARBA00022741"/>
    </source>
</evidence>
<comment type="function">
    <text evidence="3 18">Catalyzes the conversion of 3-deoxy-D-arabino-heptulosonate 7-phosphate (DAHP) to dehydroquinate (DHQ).</text>
</comment>
<evidence type="ECO:0000259" key="20">
    <source>
        <dbReference type="Pfam" id="PF24621"/>
    </source>
</evidence>
<dbReference type="PANTHER" id="PTHR43622">
    <property type="entry name" value="3-DEHYDROQUINATE SYNTHASE"/>
    <property type="match status" value="1"/>
</dbReference>
<dbReference type="EMBL" id="FNNZ01000015">
    <property type="protein sequence ID" value="SDX14958.1"/>
    <property type="molecule type" value="Genomic_DNA"/>
</dbReference>
<feature type="binding site" evidence="18">
    <location>
        <position position="183"/>
    </location>
    <ligand>
        <name>Zn(2+)</name>
        <dbReference type="ChEBI" id="CHEBI:29105"/>
    </ligand>
</feature>
<evidence type="ECO:0000256" key="3">
    <source>
        <dbReference type="ARBA" id="ARBA00003485"/>
    </source>
</evidence>
<comment type="subcellular location">
    <subcellularLocation>
        <location evidence="4 18">Cytoplasm</location>
    </subcellularLocation>
</comment>
<dbReference type="GO" id="GO:0005737">
    <property type="term" value="C:cytoplasm"/>
    <property type="evidence" value="ECO:0007669"/>
    <property type="project" value="UniProtKB-SubCell"/>
</dbReference>
<evidence type="ECO:0000256" key="13">
    <source>
        <dbReference type="ARBA" id="ARBA00022833"/>
    </source>
</evidence>
<comment type="similarity">
    <text evidence="6 18">Belongs to the sugar phosphate cyclases superfamily. Dehydroquinate synthase family.</text>
</comment>
<dbReference type="GO" id="GO:0009073">
    <property type="term" value="P:aromatic amino acid family biosynthetic process"/>
    <property type="evidence" value="ECO:0007669"/>
    <property type="project" value="UniProtKB-KW"/>
</dbReference>
<evidence type="ECO:0000256" key="6">
    <source>
        <dbReference type="ARBA" id="ARBA00005412"/>
    </source>
</evidence>
<keyword evidence="10 18" id="KW-0028">Amino-acid biosynthesis</keyword>
<comment type="cofactor">
    <cofactor evidence="18">
        <name>Co(2+)</name>
        <dbReference type="ChEBI" id="CHEBI:48828"/>
    </cofactor>
    <cofactor evidence="18">
        <name>Zn(2+)</name>
        <dbReference type="ChEBI" id="CHEBI:29105"/>
    </cofactor>
    <text evidence="18">Binds 1 divalent metal cation per subunit. Can use either Co(2+) or Zn(2+).</text>
</comment>
<evidence type="ECO:0000256" key="10">
    <source>
        <dbReference type="ARBA" id="ARBA00022605"/>
    </source>
</evidence>
<dbReference type="InterPro" id="IPR016037">
    <property type="entry name" value="DHQ_synth_AroB"/>
</dbReference>
<feature type="binding site" evidence="18">
    <location>
        <position position="263"/>
    </location>
    <ligand>
        <name>Zn(2+)</name>
        <dbReference type="ChEBI" id="CHEBI:29105"/>
    </ligand>
</feature>
<keyword evidence="11 18" id="KW-0479">Metal-binding</keyword>
<dbReference type="HAMAP" id="MF_00110">
    <property type="entry name" value="DHQ_synthase"/>
    <property type="match status" value="1"/>
</dbReference>
<keyword evidence="9 18" id="KW-0963">Cytoplasm</keyword>
<evidence type="ECO:0000256" key="11">
    <source>
        <dbReference type="ARBA" id="ARBA00022723"/>
    </source>
</evidence>
<feature type="binding site" evidence="18">
    <location>
        <position position="150"/>
    </location>
    <ligand>
        <name>NAD(+)</name>
        <dbReference type="ChEBI" id="CHEBI:57540"/>
    </ligand>
</feature>
<dbReference type="NCBIfam" id="TIGR01357">
    <property type="entry name" value="aroB"/>
    <property type="match status" value="1"/>
</dbReference>